<dbReference type="SUPFAM" id="SSF53254">
    <property type="entry name" value="Phosphoglycerate mutase-like"/>
    <property type="match status" value="1"/>
</dbReference>
<dbReference type="Gene3D" id="3.40.50.1240">
    <property type="entry name" value="Phosphoglycerate mutase-like"/>
    <property type="match status" value="1"/>
</dbReference>
<gene>
    <name evidence="4" type="ORF">CYMTET_49265</name>
</gene>
<protein>
    <submittedName>
        <fullName evidence="4">Uncharacterized protein</fullName>
    </submittedName>
</protein>
<dbReference type="SMART" id="SM00855">
    <property type="entry name" value="PGAM"/>
    <property type="match status" value="1"/>
</dbReference>
<feature type="active site" description="Tele-phosphohistidine intermediate" evidence="1">
    <location>
        <position position="76"/>
    </location>
</feature>
<feature type="compositionally biased region" description="Polar residues" evidence="3">
    <location>
        <begin position="41"/>
        <end position="63"/>
    </location>
</feature>
<dbReference type="EMBL" id="LGRX02033514">
    <property type="protein sequence ID" value="KAK3240931.1"/>
    <property type="molecule type" value="Genomic_DNA"/>
</dbReference>
<dbReference type="InterPro" id="IPR013078">
    <property type="entry name" value="His_Pase_superF_clade-1"/>
</dbReference>
<name>A0AAE0BQJ7_9CHLO</name>
<evidence type="ECO:0000313" key="5">
    <source>
        <dbReference type="Proteomes" id="UP001190700"/>
    </source>
</evidence>
<sequence>MNLVQGSDFPRHSALQGWASPSRIGVLRQTTLACRRRRTPQLFTRQSSAPKASQEASRKQPCTASRRPARIILVRHGESEGNVDESVYQRKADWDIGLTPKGVLQAEEAGRQLREIIGSEQRVYFYVSPYKRAKQTCYHLGKDIERHRIAGVREEPRIREQDFGNFQDDSMSTIKRERLSYGRFFFRFPNGESASDVYDRITGFRETLRSDIDSSRFGRFQDEDDGDINLVVVSHGLALRVFLMRWYKWSVEQFNLVRNPTNCEIILMSRGSGGRFSLIDENDTAMSEAYARDLGLDDLMISDQIWQSTATPGELNMDWPTSGSSWFDDFDLNDDPRVFLDKYRSE</sequence>
<feature type="binding site" evidence="2">
    <location>
        <begin position="75"/>
        <end position="82"/>
    </location>
    <ligand>
        <name>substrate</name>
    </ligand>
</feature>
<proteinExistence type="predicted"/>
<evidence type="ECO:0000256" key="2">
    <source>
        <dbReference type="PIRSR" id="PIRSR613078-2"/>
    </source>
</evidence>
<evidence type="ECO:0000256" key="3">
    <source>
        <dbReference type="SAM" id="MobiDB-lite"/>
    </source>
</evidence>
<dbReference type="Proteomes" id="UP001190700">
    <property type="component" value="Unassembled WGS sequence"/>
</dbReference>
<dbReference type="PANTHER" id="PTHR46192">
    <property type="entry name" value="BROAD-RANGE ACID PHOSPHATASE DET1"/>
    <property type="match status" value="1"/>
</dbReference>
<dbReference type="AlphaFoldDB" id="A0AAE0BQJ7"/>
<dbReference type="InterPro" id="IPR029033">
    <property type="entry name" value="His_PPase_superfam"/>
</dbReference>
<dbReference type="Pfam" id="PF00300">
    <property type="entry name" value="His_Phos_1"/>
    <property type="match status" value="1"/>
</dbReference>
<keyword evidence="5" id="KW-1185">Reference proteome</keyword>
<comment type="caution">
    <text evidence="4">The sequence shown here is derived from an EMBL/GenBank/DDBJ whole genome shotgun (WGS) entry which is preliminary data.</text>
</comment>
<dbReference type="GO" id="GO:0003824">
    <property type="term" value="F:catalytic activity"/>
    <property type="evidence" value="ECO:0007669"/>
    <property type="project" value="InterPro"/>
</dbReference>
<dbReference type="InterPro" id="IPR052765">
    <property type="entry name" value="PGM-Related"/>
</dbReference>
<organism evidence="4 5">
    <name type="scientific">Cymbomonas tetramitiformis</name>
    <dbReference type="NCBI Taxonomy" id="36881"/>
    <lineage>
        <taxon>Eukaryota</taxon>
        <taxon>Viridiplantae</taxon>
        <taxon>Chlorophyta</taxon>
        <taxon>Pyramimonadophyceae</taxon>
        <taxon>Pyramimonadales</taxon>
        <taxon>Pyramimonadaceae</taxon>
        <taxon>Cymbomonas</taxon>
    </lineage>
</organism>
<accession>A0AAE0BQJ7</accession>
<reference evidence="4 5" key="1">
    <citation type="journal article" date="2015" name="Genome Biol. Evol.">
        <title>Comparative Genomics of a Bacterivorous Green Alga Reveals Evolutionary Causalities and Consequences of Phago-Mixotrophic Mode of Nutrition.</title>
        <authorList>
            <person name="Burns J.A."/>
            <person name="Paasch A."/>
            <person name="Narechania A."/>
            <person name="Kim E."/>
        </authorList>
    </citation>
    <scope>NUCLEOTIDE SEQUENCE [LARGE SCALE GENOMIC DNA]</scope>
    <source>
        <strain evidence="4 5">PLY_AMNH</strain>
    </source>
</reference>
<dbReference type="CDD" id="cd07067">
    <property type="entry name" value="HP_PGM_like"/>
    <property type="match status" value="1"/>
</dbReference>
<feature type="region of interest" description="Disordered" evidence="3">
    <location>
        <begin position="38"/>
        <end position="68"/>
    </location>
</feature>
<evidence type="ECO:0000313" key="4">
    <source>
        <dbReference type="EMBL" id="KAK3240931.1"/>
    </source>
</evidence>
<feature type="active site" description="Proton donor/acceptor" evidence="1">
    <location>
        <position position="160"/>
    </location>
</feature>
<evidence type="ECO:0000256" key="1">
    <source>
        <dbReference type="PIRSR" id="PIRSR613078-1"/>
    </source>
</evidence>
<feature type="binding site" evidence="2">
    <location>
        <position position="132"/>
    </location>
    <ligand>
        <name>substrate</name>
    </ligand>
</feature>
<dbReference type="PROSITE" id="PS00175">
    <property type="entry name" value="PG_MUTASE"/>
    <property type="match status" value="1"/>
</dbReference>
<dbReference type="InterPro" id="IPR001345">
    <property type="entry name" value="PG/BPGM_mutase_AS"/>
</dbReference>